<protein>
    <recommendedName>
        <fullName evidence="3">CCHC-type domain-containing protein</fullName>
    </recommendedName>
</protein>
<evidence type="ECO:0000259" key="3">
    <source>
        <dbReference type="PROSITE" id="PS50158"/>
    </source>
</evidence>
<comment type="caution">
    <text evidence="4">The sequence shown here is derived from an EMBL/GenBank/DDBJ whole genome shotgun (WGS) entry which is preliminary data.</text>
</comment>
<dbReference type="AlphaFoldDB" id="A0AA39RQH1"/>
<keyword evidence="1" id="KW-0863">Zinc-finger</keyword>
<keyword evidence="5" id="KW-1185">Reference proteome</keyword>
<proteinExistence type="predicted"/>
<evidence type="ECO:0000313" key="4">
    <source>
        <dbReference type="EMBL" id="KAK0577806.1"/>
    </source>
</evidence>
<dbReference type="Pfam" id="PF00098">
    <property type="entry name" value="zf-CCHC"/>
    <property type="match status" value="1"/>
</dbReference>
<dbReference type="GO" id="GO:0003676">
    <property type="term" value="F:nucleic acid binding"/>
    <property type="evidence" value="ECO:0007669"/>
    <property type="project" value="InterPro"/>
</dbReference>
<dbReference type="Proteomes" id="UP001168877">
    <property type="component" value="Unassembled WGS sequence"/>
</dbReference>
<accession>A0AA39RQH1</accession>
<name>A0AA39RQH1_ACESA</name>
<dbReference type="EMBL" id="JAUESC010000385">
    <property type="protein sequence ID" value="KAK0577806.1"/>
    <property type="molecule type" value="Genomic_DNA"/>
</dbReference>
<reference evidence="4" key="1">
    <citation type="journal article" date="2022" name="Plant J.">
        <title>Strategies of tolerance reflected in two North American maple genomes.</title>
        <authorList>
            <person name="McEvoy S.L."/>
            <person name="Sezen U.U."/>
            <person name="Trouern-Trend A."/>
            <person name="McMahon S.M."/>
            <person name="Schaberg P.G."/>
            <person name="Yang J."/>
            <person name="Wegrzyn J.L."/>
            <person name="Swenson N.G."/>
        </authorList>
    </citation>
    <scope>NUCLEOTIDE SEQUENCE</scope>
    <source>
        <strain evidence="4">NS2018</strain>
    </source>
</reference>
<dbReference type="SMART" id="SM00343">
    <property type="entry name" value="ZnF_C2HC"/>
    <property type="match status" value="1"/>
</dbReference>
<evidence type="ECO:0000313" key="5">
    <source>
        <dbReference type="Proteomes" id="UP001168877"/>
    </source>
</evidence>
<gene>
    <name evidence="4" type="ORF">LWI29_000439</name>
</gene>
<feature type="region of interest" description="Disordered" evidence="2">
    <location>
        <begin position="186"/>
        <end position="234"/>
    </location>
</feature>
<dbReference type="InterPro" id="IPR036875">
    <property type="entry name" value="Znf_CCHC_sf"/>
</dbReference>
<feature type="domain" description="CCHC-type" evidence="3">
    <location>
        <begin position="242"/>
        <end position="256"/>
    </location>
</feature>
<keyword evidence="1" id="KW-0862">Zinc</keyword>
<sequence>MLGRISTSGMKLNAWNAQKRNHQRLNIKTSRRALKEANARNVTYNWVAIRIIENKLDDALATEEQYWRQRANADWMMKDNPSAKEIWNALEYKYNAKEKGTNKFLIAKYFYLKMFDEKPILHQVHELQVIVNKLRAVKIELPKQFQVGSIIAKFPSSWKSYMNRIINKSEDFNLEQIQKHLRIEEKSRSRDKNEDSYTAISKANVVNKPNNHNKSNLNKENSQGPKNAQKKFQKNKKAKGACFVCGKPGHYAHECRF</sequence>
<dbReference type="PROSITE" id="PS50158">
    <property type="entry name" value="ZF_CCHC"/>
    <property type="match status" value="1"/>
</dbReference>
<dbReference type="PANTHER" id="PTHR47592:SF31">
    <property type="entry name" value="ZINC FINGER, CCHC-TYPE-RELATED"/>
    <property type="match status" value="1"/>
</dbReference>
<dbReference type="Pfam" id="PF14223">
    <property type="entry name" value="Retrotran_gag_2"/>
    <property type="match status" value="1"/>
</dbReference>
<feature type="compositionally biased region" description="Low complexity" evidence="2">
    <location>
        <begin position="202"/>
        <end position="221"/>
    </location>
</feature>
<dbReference type="PANTHER" id="PTHR47592">
    <property type="entry name" value="PBF68 PROTEIN"/>
    <property type="match status" value="1"/>
</dbReference>
<dbReference type="GO" id="GO:0008270">
    <property type="term" value="F:zinc ion binding"/>
    <property type="evidence" value="ECO:0007669"/>
    <property type="project" value="UniProtKB-KW"/>
</dbReference>
<reference evidence="4" key="2">
    <citation type="submission" date="2023-06" db="EMBL/GenBank/DDBJ databases">
        <authorList>
            <person name="Swenson N.G."/>
            <person name="Wegrzyn J.L."/>
            <person name="Mcevoy S.L."/>
        </authorList>
    </citation>
    <scope>NUCLEOTIDE SEQUENCE</scope>
    <source>
        <strain evidence="4">NS2018</strain>
        <tissue evidence="4">Leaf</tissue>
    </source>
</reference>
<organism evidence="4 5">
    <name type="scientific">Acer saccharum</name>
    <name type="common">Sugar maple</name>
    <dbReference type="NCBI Taxonomy" id="4024"/>
    <lineage>
        <taxon>Eukaryota</taxon>
        <taxon>Viridiplantae</taxon>
        <taxon>Streptophyta</taxon>
        <taxon>Embryophyta</taxon>
        <taxon>Tracheophyta</taxon>
        <taxon>Spermatophyta</taxon>
        <taxon>Magnoliopsida</taxon>
        <taxon>eudicotyledons</taxon>
        <taxon>Gunneridae</taxon>
        <taxon>Pentapetalae</taxon>
        <taxon>rosids</taxon>
        <taxon>malvids</taxon>
        <taxon>Sapindales</taxon>
        <taxon>Sapindaceae</taxon>
        <taxon>Hippocastanoideae</taxon>
        <taxon>Acereae</taxon>
        <taxon>Acer</taxon>
    </lineage>
</organism>
<evidence type="ECO:0000256" key="2">
    <source>
        <dbReference type="SAM" id="MobiDB-lite"/>
    </source>
</evidence>
<dbReference type="InterPro" id="IPR001878">
    <property type="entry name" value="Znf_CCHC"/>
</dbReference>
<keyword evidence="1" id="KW-0479">Metal-binding</keyword>
<dbReference type="SUPFAM" id="SSF57756">
    <property type="entry name" value="Retrovirus zinc finger-like domains"/>
    <property type="match status" value="1"/>
</dbReference>
<feature type="compositionally biased region" description="Basic and acidic residues" evidence="2">
    <location>
        <begin position="186"/>
        <end position="195"/>
    </location>
</feature>
<evidence type="ECO:0000256" key="1">
    <source>
        <dbReference type="PROSITE-ProRule" id="PRU00047"/>
    </source>
</evidence>